<evidence type="ECO:0008006" key="3">
    <source>
        <dbReference type="Google" id="ProtNLM"/>
    </source>
</evidence>
<accession>A0ABY2TCU8</accession>
<sequence length="167" mass="16332">MGGTGGNIPASEAKGGTNSTFTGTANVAGLGGVGGQGSPYTNHTTMTTNGVTYEKTINLLPNMYVCNITSNSGSNAGSNGNNGGGNVGIGGTPMSFANNASVERILINNYIRLFYSLPNENTGLGGTGGKGGNGGIGVSIQGIPGGNGEKGQDGTAGNSGLLLIEWG</sequence>
<reference evidence="1 2" key="1">
    <citation type="submission" date="2019-04" db="EMBL/GenBank/DDBJ databases">
        <title>Lysinibacillus genome sequencing.</title>
        <authorList>
            <person name="Dunlap C."/>
        </authorList>
    </citation>
    <scope>NUCLEOTIDE SEQUENCE [LARGE SCALE GENOMIC DNA]</scope>
    <source>
        <strain evidence="1 2">NBRC 109424</strain>
    </source>
</reference>
<dbReference type="Proteomes" id="UP000308539">
    <property type="component" value="Unassembled WGS sequence"/>
</dbReference>
<evidence type="ECO:0000313" key="2">
    <source>
        <dbReference type="Proteomes" id="UP000308539"/>
    </source>
</evidence>
<gene>
    <name evidence="1" type="ORF">FC752_06035</name>
</gene>
<keyword evidence="2" id="KW-1185">Reference proteome</keyword>
<comment type="caution">
    <text evidence="1">The sequence shown here is derived from an EMBL/GenBank/DDBJ whole genome shotgun (WGS) entry which is preliminary data.</text>
</comment>
<proteinExistence type="predicted"/>
<dbReference type="EMBL" id="SZPV01000013">
    <property type="protein sequence ID" value="TKI66122.1"/>
    <property type="molecule type" value="Genomic_DNA"/>
</dbReference>
<name>A0ABY2TCU8_9BACI</name>
<evidence type="ECO:0000313" key="1">
    <source>
        <dbReference type="EMBL" id="TKI66122.1"/>
    </source>
</evidence>
<organism evidence="1 2">
    <name type="scientific">Lysinibacillus varians</name>
    <dbReference type="NCBI Taxonomy" id="1145276"/>
    <lineage>
        <taxon>Bacteria</taxon>
        <taxon>Bacillati</taxon>
        <taxon>Bacillota</taxon>
        <taxon>Bacilli</taxon>
        <taxon>Bacillales</taxon>
        <taxon>Bacillaceae</taxon>
        <taxon>Lysinibacillus</taxon>
    </lineage>
</organism>
<protein>
    <recommendedName>
        <fullName evidence="3">Collagen-like protein</fullName>
    </recommendedName>
</protein>